<dbReference type="EMBL" id="JAINZZ010000086">
    <property type="protein sequence ID" value="MBY8882767.1"/>
    <property type="molecule type" value="Genomic_DNA"/>
</dbReference>
<feature type="compositionally biased region" description="Low complexity" evidence="1">
    <location>
        <begin position="29"/>
        <end position="55"/>
    </location>
</feature>
<comment type="caution">
    <text evidence="3">The sequence shown here is derived from an EMBL/GenBank/DDBJ whole genome shotgun (WGS) entry which is preliminary data.</text>
</comment>
<gene>
    <name evidence="3" type="ORF">K7862_34795</name>
</gene>
<feature type="region of interest" description="Disordered" evidence="1">
    <location>
        <begin position="29"/>
        <end position="63"/>
    </location>
</feature>
<reference evidence="3 4" key="1">
    <citation type="submission" date="2021-08" db="EMBL/GenBank/DDBJ databases">
        <title>WGS of actinomycetes from Thailand.</title>
        <authorList>
            <person name="Thawai C."/>
        </authorList>
    </citation>
    <scope>NUCLEOTIDE SEQUENCE [LARGE SCALE GENOMIC DNA]</scope>
    <source>
        <strain evidence="3 4">PLK6-54</strain>
    </source>
</reference>
<sequence length="220" mass="23268">MTRTSLPIAVALAASAGLLLTACGGSGSSSDKITSSATTPTSAAPTTTAPSPTASDTVKRPSTALPKDLTMTFDWSKTGDATKDAVLNDGEQYIRALKRASANDDLKDPAYQFYSRDDALSYAHDQIKANVDGGYAPTGQDHYYDANVKIVRTGSATLTFCRDQSKVFSKVVKTGKVIRSAPNADSFILYNVLLVKDGNSNGVWQSSQITVIEGAKQCQV</sequence>
<keyword evidence="4" id="KW-1185">Reference proteome</keyword>
<evidence type="ECO:0000256" key="1">
    <source>
        <dbReference type="SAM" id="MobiDB-lite"/>
    </source>
</evidence>
<evidence type="ECO:0000313" key="3">
    <source>
        <dbReference type="EMBL" id="MBY8882767.1"/>
    </source>
</evidence>
<proteinExistence type="predicted"/>
<feature type="chain" id="PRO_5046544923" description="Lipoprotein" evidence="2">
    <location>
        <begin position="22"/>
        <end position="220"/>
    </location>
</feature>
<name>A0ABS7QLK3_9ACTN</name>
<protein>
    <recommendedName>
        <fullName evidence="5">Lipoprotein</fullName>
    </recommendedName>
</protein>
<dbReference type="Proteomes" id="UP000778578">
    <property type="component" value="Unassembled WGS sequence"/>
</dbReference>
<dbReference type="RefSeq" id="WP_222969353.1">
    <property type="nucleotide sequence ID" value="NZ_JAINZZ010000086.1"/>
</dbReference>
<organism evidence="3 4">
    <name type="scientific">Actinacidiphila acidipaludis</name>
    <dbReference type="NCBI Taxonomy" id="2873382"/>
    <lineage>
        <taxon>Bacteria</taxon>
        <taxon>Bacillati</taxon>
        <taxon>Actinomycetota</taxon>
        <taxon>Actinomycetes</taxon>
        <taxon>Kitasatosporales</taxon>
        <taxon>Streptomycetaceae</taxon>
        <taxon>Actinacidiphila</taxon>
    </lineage>
</organism>
<feature type="signal peptide" evidence="2">
    <location>
        <begin position="1"/>
        <end position="21"/>
    </location>
</feature>
<accession>A0ABS7QLK3</accession>
<keyword evidence="2" id="KW-0732">Signal</keyword>
<evidence type="ECO:0008006" key="5">
    <source>
        <dbReference type="Google" id="ProtNLM"/>
    </source>
</evidence>
<evidence type="ECO:0000313" key="4">
    <source>
        <dbReference type="Proteomes" id="UP000778578"/>
    </source>
</evidence>
<evidence type="ECO:0000256" key="2">
    <source>
        <dbReference type="SAM" id="SignalP"/>
    </source>
</evidence>
<dbReference type="PROSITE" id="PS51257">
    <property type="entry name" value="PROKAR_LIPOPROTEIN"/>
    <property type="match status" value="1"/>
</dbReference>